<evidence type="ECO:0000313" key="4">
    <source>
        <dbReference type="EMBL" id="ELT92357.1"/>
    </source>
</evidence>
<dbReference type="OrthoDB" id="205623at2759"/>
<evidence type="ECO:0000259" key="3">
    <source>
        <dbReference type="Pfam" id="PF00685"/>
    </source>
</evidence>
<dbReference type="AlphaFoldDB" id="R7TFV7"/>
<dbReference type="GO" id="GO:0008146">
    <property type="term" value="F:sulfotransferase activity"/>
    <property type="evidence" value="ECO:0007669"/>
    <property type="project" value="InterPro"/>
</dbReference>
<keyword evidence="2" id="KW-0808">Transferase</keyword>
<evidence type="ECO:0000256" key="1">
    <source>
        <dbReference type="ARBA" id="ARBA00005771"/>
    </source>
</evidence>
<evidence type="ECO:0000256" key="2">
    <source>
        <dbReference type="ARBA" id="ARBA00022679"/>
    </source>
</evidence>
<dbReference type="Proteomes" id="UP000014760">
    <property type="component" value="Unassembled WGS sequence"/>
</dbReference>
<keyword evidence="6" id="KW-1185">Reference proteome</keyword>
<accession>R7TFV7</accession>
<protein>
    <recommendedName>
        <fullName evidence="3">Sulfotransferase domain-containing protein</fullName>
    </recommendedName>
</protein>
<comment type="similarity">
    <text evidence="1">Belongs to the sulfotransferase 1 family.</text>
</comment>
<dbReference type="EMBL" id="AMQN01002837">
    <property type="status" value="NOT_ANNOTATED_CDS"/>
    <property type="molecule type" value="Genomic_DNA"/>
</dbReference>
<name>R7TFV7_CAPTE</name>
<dbReference type="InterPro" id="IPR027417">
    <property type="entry name" value="P-loop_NTPase"/>
</dbReference>
<dbReference type="EnsemblMetazoa" id="CapteT220732">
    <property type="protein sequence ID" value="CapteP220732"/>
    <property type="gene ID" value="CapteG220732"/>
</dbReference>
<gene>
    <name evidence="4" type="ORF">CAPTEDRAFT_220732</name>
</gene>
<reference evidence="6" key="1">
    <citation type="submission" date="2012-12" db="EMBL/GenBank/DDBJ databases">
        <authorList>
            <person name="Hellsten U."/>
            <person name="Grimwood J."/>
            <person name="Chapman J.A."/>
            <person name="Shapiro H."/>
            <person name="Aerts A."/>
            <person name="Otillar R.P."/>
            <person name="Terry A.Y."/>
            <person name="Boore J.L."/>
            <person name="Simakov O."/>
            <person name="Marletaz F."/>
            <person name="Cho S.-J."/>
            <person name="Edsinger-Gonzales E."/>
            <person name="Havlak P."/>
            <person name="Kuo D.-H."/>
            <person name="Larsson T."/>
            <person name="Lv J."/>
            <person name="Arendt D."/>
            <person name="Savage R."/>
            <person name="Osoegawa K."/>
            <person name="de Jong P."/>
            <person name="Lindberg D.R."/>
            <person name="Seaver E.C."/>
            <person name="Weisblat D.A."/>
            <person name="Putnam N.H."/>
            <person name="Grigoriev I.V."/>
            <person name="Rokhsar D.S."/>
        </authorList>
    </citation>
    <scope>NUCLEOTIDE SEQUENCE</scope>
    <source>
        <strain evidence="6">I ESC-2004</strain>
    </source>
</reference>
<sequence length="277" mass="33009">MSVPVTRKCAWEVPGMTEWRGMLCPTDMTPEIVDWIEKDFAFEDGDVLLLHYCCSGVQWSQEVVYHICHPDQIDLKDKTDLGFRVPFFDREHLRKHQPWDIIRDMGKPRLLKTHLPEKFIGEKLRKKNVKVIYQSMNPRNALVKYQHLCNFLGKKFLNWNPIEWDDYFEAFKKNEIIEGDWFDFTLSWMPYFDQDNFLCLTYEEAAKDLEGTVRKIAKFLGRELTDEQVTKIAAIRPYDNIGPVEPSKKFTDEQMAYFNDYYKQRMTGTPFENLYPK</sequence>
<dbReference type="InterPro" id="IPR000863">
    <property type="entry name" value="Sulfotransferase_dom"/>
</dbReference>
<reference evidence="5" key="3">
    <citation type="submission" date="2015-06" db="UniProtKB">
        <authorList>
            <consortium name="EnsemblMetazoa"/>
        </authorList>
    </citation>
    <scope>IDENTIFICATION</scope>
</reference>
<dbReference type="STRING" id="283909.R7TFV7"/>
<proteinExistence type="inferred from homology"/>
<dbReference type="HOGENOM" id="CLU_084581_0_0_1"/>
<dbReference type="EMBL" id="KB310159">
    <property type="protein sequence ID" value="ELT92357.1"/>
    <property type="molecule type" value="Genomic_DNA"/>
</dbReference>
<evidence type="ECO:0000313" key="6">
    <source>
        <dbReference type="Proteomes" id="UP000014760"/>
    </source>
</evidence>
<dbReference type="Pfam" id="PF00685">
    <property type="entry name" value="Sulfotransfer_1"/>
    <property type="match status" value="1"/>
</dbReference>
<reference evidence="4 6" key="2">
    <citation type="journal article" date="2013" name="Nature">
        <title>Insights into bilaterian evolution from three spiralian genomes.</title>
        <authorList>
            <person name="Simakov O."/>
            <person name="Marletaz F."/>
            <person name="Cho S.J."/>
            <person name="Edsinger-Gonzales E."/>
            <person name="Havlak P."/>
            <person name="Hellsten U."/>
            <person name="Kuo D.H."/>
            <person name="Larsson T."/>
            <person name="Lv J."/>
            <person name="Arendt D."/>
            <person name="Savage R."/>
            <person name="Osoegawa K."/>
            <person name="de Jong P."/>
            <person name="Grimwood J."/>
            <person name="Chapman J.A."/>
            <person name="Shapiro H."/>
            <person name="Aerts A."/>
            <person name="Otillar R.P."/>
            <person name="Terry A.Y."/>
            <person name="Boore J.L."/>
            <person name="Grigoriev I.V."/>
            <person name="Lindberg D.R."/>
            <person name="Seaver E.C."/>
            <person name="Weisblat D.A."/>
            <person name="Putnam N.H."/>
            <person name="Rokhsar D.S."/>
        </authorList>
    </citation>
    <scope>NUCLEOTIDE SEQUENCE</scope>
    <source>
        <strain evidence="4 6">I ESC-2004</strain>
    </source>
</reference>
<dbReference type="SUPFAM" id="SSF52540">
    <property type="entry name" value="P-loop containing nucleoside triphosphate hydrolases"/>
    <property type="match status" value="1"/>
</dbReference>
<feature type="domain" description="Sulfotransferase" evidence="3">
    <location>
        <begin position="45"/>
        <end position="233"/>
    </location>
</feature>
<dbReference type="Gene3D" id="3.40.50.300">
    <property type="entry name" value="P-loop containing nucleotide triphosphate hydrolases"/>
    <property type="match status" value="1"/>
</dbReference>
<dbReference type="PANTHER" id="PTHR11783">
    <property type="entry name" value="SULFOTRANSFERASE SULT"/>
    <property type="match status" value="1"/>
</dbReference>
<dbReference type="OMA" id="AENFFEW"/>
<evidence type="ECO:0000313" key="5">
    <source>
        <dbReference type="EnsemblMetazoa" id="CapteP220732"/>
    </source>
</evidence>
<organism evidence="4">
    <name type="scientific">Capitella teleta</name>
    <name type="common">Polychaete worm</name>
    <dbReference type="NCBI Taxonomy" id="283909"/>
    <lineage>
        <taxon>Eukaryota</taxon>
        <taxon>Metazoa</taxon>
        <taxon>Spiralia</taxon>
        <taxon>Lophotrochozoa</taxon>
        <taxon>Annelida</taxon>
        <taxon>Polychaeta</taxon>
        <taxon>Sedentaria</taxon>
        <taxon>Scolecida</taxon>
        <taxon>Capitellidae</taxon>
        <taxon>Capitella</taxon>
    </lineage>
</organism>